<gene>
    <name evidence="1" type="ORF">LTRI10_LOCUS53035</name>
</gene>
<organism evidence="1 2">
    <name type="scientific">Linum trigynum</name>
    <dbReference type="NCBI Taxonomy" id="586398"/>
    <lineage>
        <taxon>Eukaryota</taxon>
        <taxon>Viridiplantae</taxon>
        <taxon>Streptophyta</taxon>
        <taxon>Embryophyta</taxon>
        <taxon>Tracheophyta</taxon>
        <taxon>Spermatophyta</taxon>
        <taxon>Magnoliopsida</taxon>
        <taxon>eudicotyledons</taxon>
        <taxon>Gunneridae</taxon>
        <taxon>Pentapetalae</taxon>
        <taxon>rosids</taxon>
        <taxon>fabids</taxon>
        <taxon>Malpighiales</taxon>
        <taxon>Linaceae</taxon>
        <taxon>Linum</taxon>
    </lineage>
</organism>
<dbReference type="Proteomes" id="UP001497516">
    <property type="component" value="Chromosome 9"/>
</dbReference>
<evidence type="ECO:0000313" key="1">
    <source>
        <dbReference type="EMBL" id="CAL1413833.1"/>
    </source>
</evidence>
<accession>A0AAV2GVJ3</accession>
<reference evidence="1 2" key="1">
    <citation type="submission" date="2024-04" db="EMBL/GenBank/DDBJ databases">
        <authorList>
            <person name="Fracassetti M."/>
        </authorList>
    </citation>
    <scope>NUCLEOTIDE SEQUENCE [LARGE SCALE GENOMIC DNA]</scope>
</reference>
<keyword evidence="2" id="KW-1185">Reference proteome</keyword>
<sequence>MQSLDFKQRKMTESHPPHPHMAVVCPFYCSRRRLNKLNFKIILFHRRPRITQKGLKDGLPRDIASAYAQISSLIHVASPPPPLLSTSNREKQLQRNPGRLMAVVRLKEGIDGI</sequence>
<dbReference type="EMBL" id="OZ034822">
    <property type="protein sequence ID" value="CAL1413833.1"/>
    <property type="molecule type" value="Genomic_DNA"/>
</dbReference>
<proteinExistence type="predicted"/>
<protein>
    <submittedName>
        <fullName evidence="1">Uncharacterized protein</fullName>
    </submittedName>
</protein>
<dbReference type="AlphaFoldDB" id="A0AAV2GVJ3"/>
<evidence type="ECO:0000313" key="2">
    <source>
        <dbReference type="Proteomes" id="UP001497516"/>
    </source>
</evidence>
<name>A0AAV2GVJ3_9ROSI</name>